<dbReference type="AlphaFoldDB" id="A0A1Z8AWC5"/>
<dbReference type="EMBL" id="MAAX01000117">
    <property type="protein sequence ID" value="OUS14629.1"/>
    <property type="molecule type" value="Genomic_DNA"/>
</dbReference>
<evidence type="ECO:0000313" key="2">
    <source>
        <dbReference type="Proteomes" id="UP000196102"/>
    </source>
</evidence>
<dbReference type="RefSeq" id="WP_303686815.1">
    <property type="nucleotide sequence ID" value="NZ_CAJXYO010000056.1"/>
</dbReference>
<organism evidence="1 2">
    <name type="scientific">Nonlabens dokdonensis</name>
    <dbReference type="NCBI Taxonomy" id="328515"/>
    <lineage>
        <taxon>Bacteria</taxon>
        <taxon>Pseudomonadati</taxon>
        <taxon>Bacteroidota</taxon>
        <taxon>Flavobacteriia</taxon>
        <taxon>Flavobacteriales</taxon>
        <taxon>Flavobacteriaceae</taxon>
        <taxon>Nonlabens</taxon>
    </lineage>
</organism>
<dbReference type="InterPro" id="IPR046732">
    <property type="entry name" value="DUF6624"/>
</dbReference>
<dbReference type="Proteomes" id="UP000196102">
    <property type="component" value="Unassembled WGS sequence"/>
</dbReference>
<gene>
    <name evidence="1" type="ORF">A9Q93_07615</name>
</gene>
<sequence length="202" mass="23771">MIYTKNIIDKIVALKNNDLAMRDRLLKEGKLFDGYNKEMEELHISNAHRLNEIIDQYGFPSLEKVGKEASKAAWLVVQHAISLPSFMKKYRDMIMSTKDLGQHSREQLAYLSDRIAVYEERPQLYGTQFDWDNAGKLSPQVYDDLVKVNKRRKSIGWNSLEEQTQIIRLQAQRDNNHCPTDLESHRHQIKLWKYKVGWLIKP</sequence>
<protein>
    <submittedName>
        <fullName evidence="1">Uncharacterized protein</fullName>
    </submittedName>
</protein>
<dbReference type="Pfam" id="PF20329">
    <property type="entry name" value="DUF6624"/>
    <property type="match status" value="1"/>
</dbReference>
<proteinExistence type="predicted"/>
<comment type="caution">
    <text evidence="1">The sequence shown here is derived from an EMBL/GenBank/DDBJ whole genome shotgun (WGS) entry which is preliminary data.</text>
</comment>
<name>A0A1Z8AWC5_9FLAO</name>
<evidence type="ECO:0000313" key="1">
    <source>
        <dbReference type="EMBL" id="OUS14629.1"/>
    </source>
</evidence>
<reference evidence="2" key="1">
    <citation type="journal article" date="2017" name="Proc. Natl. Acad. Sci. U.S.A.">
        <title>Simulation of Deepwater Horizon oil plume reveals substrate specialization within a complex community of hydrocarbon-degraders.</title>
        <authorList>
            <person name="Hu P."/>
            <person name="Dubinsky E.A."/>
            <person name="Probst A.J."/>
            <person name="Wang J."/>
            <person name="Sieber C.M.K."/>
            <person name="Tom L.M."/>
            <person name="Gardinali P."/>
            <person name="Banfield J.F."/>
            <person name="Atlas R.M."/>
            <person name="Andersen G.L."/>
        </authorList>
    </citation>
    <scope>NUCLEOTIDE SEQUENCE [LARGE SCALE GENOMIC DNA]</scope>
</reference>
<accession>A0A1Z8AWC5</accession>